<reference evidence="7 8" key="1">
    <citation type="journal article" date="2016" name="Int. J. Syst. Evol. Microbiol.">
        <title>Panacibacter ginsenosidivorans gen. nov., sp. nov., with ginsenoside converting activity isolated from soil of a ginseng field.</title>
        <authorList>
            <person name="Siddiqi M.Z."/>
            <person name="Muhammad Shafi S."/>
            <person name="Choi K.D."/>
            <person name="Im W.T."/>
        </authorList>
    </citation>
    <scope>NUCLEOTIDE SEQUENCE [LARGE SCALE GENOMIC DNA]</scope>
    <source>
        <strain evidence="7 8">Gsoil1550</strain>
    </source>
</reference>
<dbReference type="OrthoDB" id="9801223at2"/>
<evidence type="ECO:0000313" key="8">
    <source>
        <dbReference type="Proteomes" id="UP000321533"/>
    </source>
</evidence>
<dbReference type="Gene3D" id="1.10.490.10">
    <property type="entry name" value="Globins"/>
    <property type="match status" value="1"/>
</dbReference>
<keyword evidence="3" id="KW-0479">Metal-binding</keyword>
<gene>
    <name evidence="7" type="ORF">FRZ67_14320</name>
</gene>
<protein>
    <submittedName>
        <fullName evidence="7">Hemoglobin</fullName>
    </submittedName>
</protein>
<keyword evidence="4" id="KW-0408">Iron</keyword>
<name>A0A5B8VBW2_9BACT</name>
<keyword evidence="8" id="KW-1185">Reference proteome</keyword>
<feature type="domain" description="Globin" evidence="6">
    <location>
        <begin position="1"/>
        <end position="135"/>
    </location>
</feature>
<evidence type="ECO:0000256" key="4">
    <source>
        <dbReference type="ARBA" id="ARBA00023004"/>
    </source>
</evidence>
<proteinExistence type="inferred from homology"/>
<dbReference type="InterPro" id="IPR000971">
    <property type="entry name" value="Globin"/>
</dbReference>
<dbReference type="GO" id="GO:0008941">
    <property type="term" value="F:nitric oxide dioxygenase NAD(P)H activity"/>
    <property type="evidence" value="ECO:0007669"/>
    <property type="project" value="TreeGrafter"/>
</dbReference>
<dbReference type="InterPro" id="IPR012292">
    <property type="entry name" value="Globin/Proto"/>
</dbReference>
<dbReference type="GO" id="GO:0046210">
    <property type="term" value="P:nitric oxide catabolic process"/>
    <property type="evidence" value="ECO:0007669"/>
    <property type="project" value="TreeGrafter"/>
</dbReference>
<evidence type="ECO:0000256" key="5">
    <source>
        <dbReference type="RuleBase" id="RU000356"/>
    </source>
</evidence>
<keyword evidence="5" id="KW-0813">Transport</keyword>
<dbReference type="Pfam" id="PF00042">
    <property type="entry name" value="Globin"/>
    <property type="match status" value="1"/>
</dbReference>
<dbReference type="PANTHER" id="PTHR43396">
    <property type="entry name" value="FLAVOHEMOPROTEIN"/>
    <property type="match status" value="1"/>
</dbReference>
<accession>A0A5B8VBW2</accession>
<organism evidence="7 8">
    <name type="scientific">Panacibacter ginsenosidivorans</name>
    <dbReference type="NCBI Taxonomy" id="1813871"/>
    <lineage>
        <taxon>Bacteria</taxon>
        <taxon>Pseudomonadati</taxon>
        <taxon>Bacteroidota</taxon>
        <taxon>Chitinophagia</taxon>
        <taxon>Chitinophagales</taxon>
        <taxon>Chitinophagaceae</taxon>
        <taxon>Panacibacter</taxon>
    </lineage>
</organism>
<dbReference type="GO" id="GO:0071500">
    <property type="term" value="P:cellular response to nitrosative stress"/>
    <property type="evidence" value="ECO:0007669"/>
    <property type="project" value="TreeGrafter"/>
</dbReference>
<dbReference type="PANTHER" id="PTHR43396:SF3">
    <property type="entry name" value="FLAVOHEMOPROTEIN"/>
    <property type="match status" value="1"/>
</dbReference>
<dbReference type="EMBL" id="CP042435">
    <property type="protein sequence ID" value="QEC68421.1"/>
    <property type="molecule type" value="Genomic_DNA"/>
</dbReference>
<dbReference type="RefSeq" id="WP_147190410.1">
    <property type="nucleotide sequence ID" value="NZ_CP042435.1"/>
</dbReference>
<dbReference type="AlphaFoldDB" id="A0A5B8VBW2"/>
<dbReference type="KEGG" id="pgin:FRZ67_14320"/>
<dbReference type="PROSITE" id="PS01033">
    <property type="entry name" value="GLOBIN"/>
    <property type="match status" value="1"/>
</dbReference>
<dbReference type="Proteomes" id="UP000321533">
    <property type="component" value="Chromosome"/>
</dbReference>
<evidence type="ECO:0000256" key="1">
    <source>
        <dbReference type="ARBA" id="ARBA00022617"/>
    </source>
</evidence>
<evidence type="ECO:0000259" key="6">
    <source>
        <dbReference type="PROSITE" id="PS01033"/>
    </source>
</evidence>
<keyword evidence="1 5" id="KW-0349">Heme</keyword>
<keyword evidence="2 5" id="KW-0561">Oxygen transport</keyword>
<evidence type="ECO:0000256" key="2">
    <source>
        <dbReference type="ARBA" id="ARBA00022621"/>
    </source>
</evidence>
<sequence>MTEEQVILVKQSWKSFYNVDAHILGDLFYSKLFFDNPRLRKMFPESMEAQHYKLINMLTAIVRRIDDPDALAEDIKNMSMRHTGYGVKPDHYRLVGNALLWTLEKGLGNSWNEKVKDAWRAFYEMIAAMMISAGRAQMA</sequence>
<dbReference type="InterPro" id="IPR009050">
    <property type="entry name" value="Globin-like_sf"/>
</dbReference>
<evidence type="ECO:0000256" key="3">
    <source>
        <dbReference type="ARBA" id="ARBA00022723"/>
    </source>
</evidence>
<dbReference type="GO" id="GO:0019825">
    <property type="term" value="F:oxygen binding"/>
    <property type="evidence" value="ECO:0007669"/>
    <property type="project" value="InterPro"/>
</dbReference>
<dbReference type="GO" id="GO:0020037">
    <property type="term" value="F:heme binding"/>
    <property type="evidence" value="ECO:0007669"/>
    <property type="project" value="InterPro"/>
</dbReference>
<dbReference type="GO" id="GO:0046872">
    <property type="term" value="F:metal ion binding"/>
    <property type="evidence" value="ECO:0007669"/>
    <property type="project" value="UniProtKB-KW"/>
</dbReference>
<evidence type="ECO:0000313" key="7">
    <source>
        <dbReference type="EMBL" id="QEC68421.1"/>
    </source>
</evidence>
<comment type="similarity">
    <text evidence="5">Belongs to the globin family.</text>
</comment>
<dbReference type="GO" id="GO:0005344">
    <property type="term" value="F:oxygen carrier activity"/>
    <property type="evidence" value="ECO:0007669"/>
    <property type="project" value="UniProtKB-KW"/>
</dbReference>
<dbReference type="SUPFAM" id="SSF46458">
    <property type="entry name" value="Globin-like"/>
    <property type="match status" value="1"/>
</dbReference>
<dbReference type="GO" id="GO:0071949">
    <property type="term" value="F:FAD binding"/>
    <property type="evidence" value="ECO:0007669"/>
    <property type="project" value="TreeGrafter"/>
</dbReference>